<feature type="transmembrane region" description="Helical" evidence="9">
    <location>
        <begin position="150"/>
        <end position="167"/>
    </location>
</feature>
<name>A0A4S4C883_9BACL</name>
<comment type="similarity">
    <text evidence="2">Belongs to the cation diffusion facilitator (CDF) transporter (TC 2.A.4) family. SLC30A subfamily.</text>
</comment>
<comment type="caution">
    <text evidence="12">The sequence shown here is derived from an EMBL/GenBank/DDBJ whole genome shotgun (WGS) entry which is preliminary data.</text>
</comment>
<dbReference type="NCBIfam" id="TIGR01297">
    <property type="entry name" value="CDF"/>
    <property type="match status" value="1"/>
</dbReference>
<keyword evidence="6" id="KW-0406">Ion transport</keyword>
<dbReference type="InterPro" id="IPR027469">
    <property type="entry name" value="Cation_efflux_TMD_sf"/>
</dbReference>
<evidence type="ECO:0000256" key="5">
    <source>
        <dbReference type="ARBA" id="ARBA00022989"/>
    </source>
</evidence>
<comment type="subcellular location">
    <subcellularLocation>
        <location evidence="1">Membrane</location>
        <topology evidence="1">Multi-pass membrane protein</topology>
    </subcellularLocation>
</comment>
<feature type="transmembrane region" description="Helical" evidence="9">
    <location>
        <begin position="113"/>
        <end position="130"/>
    </location>
</feature>
<dbReference type="InterPro" id="IPR027470">
    <property type="entry name" value="Cation_efflux_CTD"/>
</dbReference>
<feature type="compositionally biased region" description="Basic and acidic residues" evidence="8">
    <location>
        <begin position="1"/>
        <end position="52"/>
    </location>
</feature>
<dbReference type="OrthoDB" id="9809646at2"/>
<feature type="compositionally biased region" description="Basic residues" evidence="8">
    <location>
        <begin position="53"/>
        <end position="72"/>
    </location>
</feature>
<accession>A0A4S4C883</accession>
<gene>
    <name evidence="12" type="ORF">E6C55_02660</name>
</gene>
<evidence type="ECO:0000313" key="13">
    <source>
        <dbReference type="Proteomes" id="UP000310636"/>
    </source>
</evidence>
<feature type="transmembrane region" description="Helical" evidence="9">
    <location>
        <begin position="179"/>
        <end position="202"/>
    </location>
</feature>
<dbReference type="Gene3D" id="1.20.1510.10">
    <property type="entry name" value="Cation efflux protein transmembrane domain"/>
    <property type="match status" value="1"/>
</dbReference>
<keyword evidence="4 9" id="KW-0812">Transmembrane</keyword>
<keyword evidence="3" id="KW-0813">Transport</keyword>
<dbReference type="SUPFAM" id="SSF161111">
    <property type="entry name" value="Cation efflux protein transmembrane domain-like"/>
    <property type="match status" value="1"/>
</dbReference>
<evidence type="ECO:0000256" key="8">
    <source>
        <dbReference type="SAM" id="MobiDB-lite"/>
    </source>
</evidence>
<dbReference type="PANTHER" id="PTHR11562">
    <property type="entry name" value="CATION EFFLUX PROTEIN/ ZINC TRANSPORTER"/>
    <property type="match status" value="1"/>
</dbReference>
<evidence type="ECO:0000256" key="1">
    <source>
        <dbReference type="ARBA" id="ARBA00004141"/>
    </source>
</evidence>
<dbReference type="AlphaFoldDB" id="A0A4S4C883"/>
<reference evidence="12 13" key="1">
    <citation type="submission" date="2019-04" db="EMBL/GenBank/DDBJ databases">
        <title>Cohnella sp. nov. isolated from preserved vegetables.</title>
        <authorList>
            <person name="Lin S.-Y."/>
            <person name="Hung M.-H."/>
            <person name="Young C.-C."/>
        </authorList>
    </citation>
    <scope>NUCLEOTIDE SEQUENCE [LARGE SCALE GENOMIC DNA]</scope>
    <source>
        <strain evidence="12 13">CC-MHH1044</strain>
    </source>
</reference>
<dbReference type="Pfam" id="PF16916">
    <property type="entry name" value="ZT_dimer"/>
    <property type="match status" value="1"/>
</dbReference>
<dbReference type="EMBL" id="SSOB01000002">
    <property type="protein sequence ID" value="THF84215.1"/>
    <property type="molecule type" value="Genomic_DNA"/>
</dbReference>
<dbReference type="InterPro" id="IPR058533">
    <property type="entry name" value="Cation_efflux_TM"/>
</dbReference>
<organism evidence="12 13">
    <name type="scientific">Cohnella fermenti</name>
    <dbReference type="NCBI Taxonomy" id="2565925"/>
    <lineage>
        <taxon>Bacteria</taxon>
        <taxon>Bacillati</taxon>
        <taxon>Bacillota</taxon>
        <taxon>Bacilli</taxon>
        <taxon>Bacillales</taxon>
        <taxon>Paenibacillaceae</taxon>
        <taxon>Cohnella</taxon>
    </lineage>
</organism>
<sequence>MTRPHPEHRCDHEHEHDHEHAHDDSHKHNDSHNHEHAHEHDHLHSHSHDRQHGHQHHHGHGHVHGHGHHGHSHAPNNKKGLLIALIITGGIMLLEFVGGLVTDSLALLSDSGHMLSDTAALFLSLIALSLSRRPSTPRLSFGLRRFEIMAALANGAALFVIAAIIVWEACRRFADPPEVASGTMTLIAVVGLLANLLSAWFLMRQGDVKNNINVKSAYLHVLGDALGSVGAIAAGILMSLFSWYWADPVISIIVALLILRGAWGVLRSTFHILLEGTPESVDAGAVRAALGRIDGVLDVHDLHIWTITSELNSLSCHLLIADDRDHQDILQQAVTLLEERFHLGHSTIQVENSRLRHGELHCQAEAVTDAGT</sequence>
<dbReference type="InterPro" id="IPR002524">
    <property type="entry name" value="Cation_efflux"/>
</dbReference>
<keyword evidence="7 9" id="KW-0472">Membrane</keyword>
<feature type="region of interest" description="Disordered" evidence="8">
    <location>
        <begin position="1"/>
        <end position="75"/>
    </location>
</feature>
<evidence type="ECO:0000259" key="11">
    <source>
        <dbReference type="Pfam" id="PF16916"/>
    </source>
</evidence>
<evidence type="ECO:0000256" key="9">
    <source>
        <dbReference type="SAM" id="Phobius"/>
    </source>
</evidence>
<protein>
    <submittedName>
        <fullName evidence="12">Cation transporter</fullName>
    </submittedName>
</protein>
<evidence type="ECO:0000256" key="3">
    <source>
        <dbReference type="ARBA" id="ARBA00022448"/>
    </source>
</evidence>
<feature type="transmembrane region" description="Helical" evidence="9">
    <location>
        <begin position="249"/>
        <end position="266"/>
    </location>
</feature>
<evidence type="ECO:0000313" key="12">
    <source>
        <dbReference type="EMBL" id="THF84215.1"/>
    </source>
</evidence>
<evidence type="ECO:0000256" key="4">
    <source>
        <dbReference type="ARBA" id="ARBA00022692"/>
    </source>
</evidence>
<keyword evidence="5 9" id="KW-1133">Transmembrane helix</keyword>
<evidence type="ECO:0000256" key="7">
    <source>
        <dbReference type="ARBA" id="ARBA00023136"/>
    </source>
</evidence>
<dbReference type="Proteomes" id="UP000310636">
    <property type="component" value="Unassembled WGS sequence"/>
</dbReference>
<feature type="transmembrane region" description="Helical" evidence="9">
    <location>
        <begin position="81"/>
        <end position="101"/>
    </location>
</feature>
<proteinExistence type="inferred from homology"/>
<dbReference type="GO" id="GO:0005385">
    <property type="term" value="F:zinc ion transmembrane transporter activity"/>
    <property type="evidence" value="ECO:0007669"/>
    <property type="project" value="TreeGrafter"/>
</dbReference>
<feature type="domain" description="Cation efflux protein cytoplasmic" evidence="11">
    <location>
        <begin position="279"/>
        <end position="352"/>
    </location>
</feature>
<evidence type="ECO:0000256" key="2">
    <source>
        <dbReference type="ARBA" id="ARBA00008873"/>
    </source>
</evidence>
<dbReference type="InterPro" id="IPR050681">
    <property type="entry name" value="CDF/SLC30A"/>
</dbReference>
<dbReference type="SUPFAM" id="SSF160240">
    <property type="entry name" value="Cation efflux protein cytoplasmic domain-like"/>
    <property type="match status" value="1"/>
</dbReference>
<dbReference type="GO" id="GO:0005886">
    <property type="term" value="C:plasma membrane"/>
    <property type="evidence" value="ECO:0007669"/>
    <property type="project" value="TreeGrafter"/>
</dbReference>
<dbReference type="InterPro" id="IPR036837">
    <property type="entry name" value="Cation_efflux_CTD_sf"/>
</dbReference>
<feature type="transmembrane region" description="Helical" evidence="9">
    <location>
        <begin position="222"/>
        <end position="243"/>
    </location>
</feature>
<evidence type="ECO:0000259" key="10">
    <source>
        <dbReference type="Pfam" id="PF01545"/>
    </source>
</evidence>
<dbReference type="Pfam" id="PF01545">
    <property type="entry name" value="Cation_efflux"/>
    <property type="match status" value="1"/>
</dbReference>
<dbReference type="PANTHER" id="PTHR11562:SF17">
    <property type="entry name" value="RE54080P-RELATED"/>
    <property type="match status" value="1"/>
</dbReference>
<feature type="domain" description="Cation efflux protein transmembrane" evidence="10">
    <location>
        <begin position="81"/>
        <end position="274"/>
    </location>
</feature>
<keyword evidence="13" id="KW-1185">Reference proteome</keyword>
<evidence type="ECO:0000256" key="6">
    <source>
        <dbReference type="ARBA" id="ARBA00023065"/>
    </source>
</evidence>